<comment type="subcellular location">
    <subcellularLocation>
        <location evidence="1">Membrane</location>
        <topology evidence="1">Multi-pass membrane protein</topology>
    </subcellularLocation>
</comment>
<keyword evidence="5 6" id="KW-0472">Membrane</keyword>
<reference evidence="8" key="1">
    <citation type="journal article" date="2021" name="Open Biol.">
        <title>Shared evolutionary footprints suggest mitochondrial oxidative damage underlies multiple complex I losses in fungi.</title>
        <authorList>
            <person name="Schikora-Tamarit M.A."/>
            <person name="Marcet-Houben M."/>
            <person name="Nosek J."/>
            <person name="Gabaldon T."/>
        </authorList>
    </citation>
    <scope>NUCLEOTIDE SEQUENCE</scope>
    <source>
        <strain evidence="8">CBS6075</strain>
    </source>
</reference>
<dbReference type="GO" id="GO:0016020">
    <property type="term" value="C:membrane"/>
    <property type="evidence" value="ECO:0007669"/>
    <property type="project" value="UniProtKB-SubCell"/>
</dbReference>
<feature type="chain" id="PRO_5040138212" evidence="7">
    <location>
        <begin position="18"/>
        <end position="494"/>
    </location>
</feature>
<dbReference type="OrthoDB" id="5581259at2759"/>
<organism evidence="8 9">
    <name type="scientific">Ogataea philodendri</name>
    <dbReference type="NCBI Taxonomy" id="1378263"/>
    <lineage>
        <taxon>Eukaryota</taxon>
        <taxon>Fungi</taxon>
        <taxon>Dikarya</taxon>
        <taxon>Ascomycota</taxon>
        <taxon>Saccharomycotina</taxon>
        <taxon>Pichiomycetes</taxon>
        <taxon>Pichiales</taxon>
        <taxon>Pichiaceae</taxon>
        <taxon>Ogataea</taxon>
    </lineage>
</organism>
<evidence type="ECO:0000256" key="3">
    <source>
        <dbReference type="ARBA" id="ARBA00022692"/>
    </source>
</evidence>
<evidence type="ECO:0000256" key="5">
    <source>
        <dbReference type="ARBA" id="ARBA00023136"/>
    </source>
</evidence>
<dbReference type="EMBL" id="JAEUBE010000087">
    <property type="protein sequence ID" value="KAH3670647.1"/>
    <property type="molecule type" value="Genomic_DNA"/>
</dbReference>
<comment type="similarity">
    <text evidence="2">Belongs to the PER33/POM33 family.</text>
</comment>
<comment type="caution">
    <text evidence="8">The sequence shown here is derived from an EMBL/GenBank/DDBJ whole genome shotgun (WGS) entry which is preliminary data.</text>
</comment>
<proteinExistence type="inferred from homology"/>
<dbReference type="AlphaFoldDB" id="A0A9P8PG49"/>
<evidence type="ECO:0000313" key="9">
    <source>
        <dbReference type="Proteomes" id="UP000769157"/>
    </source>
</evidence>
<dbReference type="Proteomes" id="UP000769157">
    <property type="component" value="Unassembled WGS sequence"/>
</dbReference>
<keyword evidence="9" id="KW-1185">Reference proteome</keyword>
<accession>A0A9P8PG49</accession>
<dbReference type="PANTHER" id="PTHR12703:SF4">
    <property type="entry name" value="TRANSMEMBRANE PROTEIN 33"/>
    <property type="match status" value="1"/>
</dbReference>
<keyword evidence="4 6" id="KW-1133">Transmembrane helix</keyword>
<feature type="transmembrane region" description="Helical" evidence="6">
    <location>
        <begin position="204"/>
        <end position="222"/>
    </location>
</feature>
<feature type="transmembrane region" description="Helical" evidence="6">
    <location>
        <begin position="342"/>
        <end position="361"/>
    </location>
</feature>
<evidence type="ECO:0000256" key="2">
    <source>
        <dbReference type="ARBA" id="ARBA00007322"/>
    </source>
</evidence>
<evidence type="ECO:0000256" key="1">
    <source>
        <dbReference type="ARBA" id="ARBA00004141"/>
    </source>
</evidence>
<gene>
    <name evidence="8" type="ORF">OGAPHI_001162</name>
</gene>
<dbReference type="PANTHER" id="PTHR12703">
    <property type="entry name" value="TRANSMEMBRANE PROTEIN 33"/>
    <property type="match status" value="1"/>
</dbReference>
<evidence type="ECO:0000256" key="4">
    <source>
        <dbReference type="ARBA" id="ARBA00022989"/>
    </source>
</evidence>
<evidence type="ECO:0000313" key="8">
    <source>
        <dbReference type="EMBL" id="KAH3670647.1"/>
    </source>
</evidence>
<dbReference type="Pfam" id="PF03661">
    <property type="entry name" value="TMEM33_Pom33"/>
    <property type="match status" value="1"/>
</dbReference>
<dbReference type="GO" id="GO:0071786">
    <property type="term" value="P:endoplasmic reticulum tubular network organization"/>
    <property type="evidence" value="ECO:0007669"/>
    <property type="project" value="TreeGrafter"/>
</dbReference>
<dbReference type="InterPro" id="IPR051645">
    <property type="entry name" value="PER33/POM33_regulator"/>
</dbReference>
<protein>
    <submittedName>
        <fullName evidence="8">Uncharacterized protein</fullName>
    </submittedName>
</protein>
<dbReference type="RefSeq" id="XP_046064072.1">
    <property type="nucleotide sequence ID" value="XM_046201894.1"/>
</dbReference>
<dbReference type="InterPro" id="IPR005344">
    <property type="entry name" value="TMEM33/Pom33"/>
</dbReference>
<feature type="transmembrane region" description="Helical" evidence="6">
    <location>
        <begin position="182"/>
        <end position="198"/>
    </location>
</feature>
<dbReference type="GO" id="GO:0005783">
    <property type="term" value="C:endoplasmic reticulum"/>
    <property type="evidence" value="ECO:0007669"/>
    <property type="project" value="TreeGrafter"/>
</dbReference>
<evidence type="ECO:0000256" key="7">
    <source>
        <dbReference type="SAM" id="SignalP"/>
    </source>
</evidence>
<feature type="signal peptide" evidence="7">
    <location>
        <begin position="1"/>
        <end position="17"/>
    </location>
</feature>
<dbReference type="GO" id="GO:0061024">
    <property type="term" value="P:membrane organization"/>
    <property type="evidence" value="ECO:0007669"/>
    <property type="project" value="TreeGrafter"/>
</dbReference>
<sequence length="494" mass="54308">MDLLSILLGSFLLHADGSGIFPMSTPAASKPAKSSKDQLLELVKTPQFVWFTGHVSTLLFSLVYFLTFRSKGKAHRLSYNLIFVAVIESFGIIIHQGYKTGTLKVNNPKALLADDNVQYTLIASALLLVLPRISLAIFPFGFFSFFHSINYFRGAILPKLGLKNEAGLSNKLGAFVKNYNDLSMYYAANFEIATFVYIVFKALIWSRGFWIALVVYGAFIKFRYEKSIFTRTCFKKIEVRADGLFSHPSVSPQIKQYWINAKSVIKKYGNQYKLVSEPAKPAKSDVTDEASPDWAALEDPVLVFFTRYGSNFFTCSLSLFSATTTKSSPLPFTFNRSSFSIALRYLAVFFQLVFLMLIRLLSMGGKFFNTWADMNSDASIGVSTESWLRVYSVAFRNRPSMSCGVRATCSRGVAGCSAISSCATCSLVALTDSSTSCGSTSTLSGNLAPLTIPHSQSSYTCTSSTATPCDPTTSVTFSRSISQNPTATATFGCL</sequence>
<feature type="transmembrane region" description="Helical" evidence="6">
    <location>
        <begin position="79"/>
        <end position="98"/>
    </location>
</feature>
<dbReference type="GeneID" id="70233130"/>
<feature type="transmembrane region" description="Helical" evidence="6">
    <location>
        <begin position="118"/>
        <end position="143"/>
    </location>
</feature>
<evidence type="ECO:0000256" key="6">
    <source>
        <dbReference type="SAM" id="Phobius"/>
    </source>
</evidence>
<keyword evidence="7" id="KW-0732">Signal</keyword>
<reference evidence="8" key="2">
    <citation type="submission" date="2021-01" db="EMBL/GenBank/DDBJ databases">
        <authorList>
            <person name="Schikora-Tamarit M.A."/>
        </authorList>
    </citation>
    <scope>NUCLEOTIDE SEQUENCE</scope>
    <source>
        <strain evidence="8">CBS6075</strain>
    </source>
</reference>
<feature type="transmembrane region" description="Helical" evidence="6">
    <location>
        <begin position="47"/>
        <end position="67"/>
    </location>
</feature>
<name>A0A9P8PG49_9ASCO</name>
<keyword evidence="3 6" id="KW-0812">Transmembrane</keyword>